<dbReference type="InterPro" id="IPR013325">
    <property type="entry name" value="RNA_pol_sigma_r2"/>
</dbReference>
<dbReference type="EMBL" id="UIDG01000334">
    <property type="protein sequence ID" value="SUS07208.1"/>
    <property type="molecule type" value="Genomic_DNA"/>
</dbReference>
<proteinExistence type="predicted"/>
<organism evidence="1">
    <name type="scientific">metagenome</name>
    <dbReference type="NCBI Taxonomy" id="256318"/>
    <lineage>
        <taxon>unclassified sequences</taxon>
        <taxon>metagenomes</taxon>
    </lineage>
</organism>
<protein>
    <recommendedName>
        <fullName evidence="2">Sigma-70 family RNA polymerase sigma factor</fullName>
    </recommendedName>
</protein>
<accession>A0A380TGD0</accession>
<dbReference type="Gene3D" id="1.10.1740.10">
    <property type="match status" value="1"/>
</dbReference>
<evidence type="ECO:0000313" key="1">
    <source>
        <dbReference type="EMBL" id="SUS07208.1"/>
    </source>
</evidence>
<name>A0A380TGD0_9ZZZZ</name>
<gene>
    <name evidence="1" type="ORF">DF3PB_40005</name>
</gene>
<dbReference type="SUPFAM" id="SSF88946">
    <property type="entry name" value="Sigma2 domain of RNA polymerase sigma factors"/>
    <property type="match status" value="1"/>
</dbReference>
<reference evidence="1" key="1">
    <citation type="submission" date="2018-07" db="EMBL/GenBank/DDBJ databases">
        <authorList>
            <person name="Quirk P.G."/>
            <person name="Krulwich T.A."/>
        </authorList>
    </citation>
    <scope>NUCLEOTIDE SEQUENCE</scope>
</reference>
<sequence>MLIEKDDDKKQAGVRMLFDRYQRPLMGFLGDRFPDLNEDERASAIDDVFIGIYNKAVDGSLNTDDDLSGLIFTIARRRALDSRRKNARRIPAGAKLLEEVGDYLKETEVGSDWRLAAILEKTHEVSDEFRRLVRTLKAVQQRRVASVMADALPDWLTDREIAEEVNTRFGIHLSQLEVKGAKQAFVTKFRDVLKRRLK</sequence>
<dbReference type="GO" id="GO:0003700">
    <property type="term" value="F:DNA-binding transcription factor activity"/>
    <property type="evidence" value="ECO:0007669"/>
    <property type="project" value="InterPro"/>
</dbReference>
<dbReference type="GO" id="GO:0006352">
    <property type="term" value="P:DNA-templated transcription initiation"/>
    <property type="evidence" value="ECO:0007669"/>
    <property type="project" value="InterPro"/>
</dbReference>
<evidence type="ECO:0008006" key="2">
    <source>
        <dbReference type="Google" id="ProtNLM"/>
    </source>
</evidence>
<dbReference type="AlphaFoldDB" id="A0A380TGD0"/>